<feature type="non-terminal residue" evidence="6">
    <location>
        <position position="1"/>
    </location>
</feature>
<keyword evidence="3" id="KW-0342">GTP-binding</keyword>
<keyword evidence="2" id="KW-0547">Nucleotide-binding</keyword>
<dbReference type="InterPro" id="IPR027417">
    <property type="entry name" value="P-loop_NTPase"/>
</dbReference>
<protein>
    <recommendedName>
        <fullName evidence="7">GTPase ObgE</fullName>
    </recommendedName>
</protein>
<sequence>MKFIDHTTLSVKAGSGGKGCIAFLREKFRPKGGPCGGDGGRGGSIIFRVNPQLSTLQDITLKHLYRAENGANGGGKNMHGKNGKDIIIKIPPGTIIKNAETEQVLKDLTGENESYVVVKGGNGGFGNARFKTQRNTAPKIANNGQLGEDLKIELELKVLADVGLVGFPNAGKSTFISKVSNAKPKIADYPFTTLVPNLGIVKYGNYRSFVMADIPGLIEGASDGKGLGSQFLRHIERTKVLVYLVECIDEEIY</sequence>
<gene>
    <name evidence="6" type="ORF">METZ01_LOCUS346697</name>
</gene>
<dbReference type="Gene3D" id="3.40.50.300">
    <property type="entry name" value="P-loop containing nucleotide triphosphate hydrolases"/>
    <property type="match status" value="1"/>
</dbReference>
<dbReference type="PIRSF" id="PIRSF002401">
    <property type="entry name" value="GTP_bd_Obg/CgtA"/>
    <property type="match status" value="1"/>
</dbReference>
<dbReference type="InterPro" id="IPR006169">
    <property type="entry name" value="GTP1_OBG_dom"/>
</dbReference>
<dbReference type="HAMAP" id="MF_01454">
    <property type="entry name" value="GTPase_Obg"/>
    <property type="match status" value="1"/>
</dbReference>
<comment type="similarity">
    <text evidence="1">Belongs to the TRAFAC class OBG-HflX-like GTPase superfamily. OBG GTPase family.</text>
</comment>
<organism evidence="6">
    <name type="scientific">marine metagenome</name>
    <dbReference type="NCBI Taxonomy" id="408172"/>
    <lineage>
        <taxon>unclassified sequences</taxon>
        <taxon>metagenomes</taxon>
        <taxon>ecological metagenomes</taxon>
    </lineage>
</organism>
<feature type="domain" description="OBG-type G" evidence="4">
    <location>
        <begin position="160"/>
        <end position="253"/>
    </location>
</feature>
<dbReference type="Pfam" id="PF01926">
    <property type="entry name" value="MMR_HSR1"/>
    <property type="match status" value="1"/>
</dbReference>
<dbReference type="PANTHER" id="PTHR11702">
    <property type="entry name" value="DEVELOPMENTALLY REGULATED GTP-BINDING PROTEIN-RELATED"/>
    <property type="match status" value="1"/>
</dbReference>
<feature type="domain" description="Obg" evidence="5">
    <location>
        <begin position="1"/>
        <end position="159"/>
    </location>
</feature>
<dbReference type="CDD" id="cd01898">
    <property type="entry name" value="Obg"/>
    <property type="match status" value="1"/>
</dbReference>
<evidence type="ECO:0008006" key="7">
    <source>
        <dbReference type="Google" id="ProtNLM"/>
    </source>
</evidence>
<feature type="non-terminal residue" evidence="6">
    <location>
        <position position="253"/>
    </location>
</feature>
<dbReference type="InterPro" id="IPR006073">
    <property type="entry name" value="GTP-bd"/>
</dbReference>
<dbReference type="NCBIfam" id="NF008956">
    <property type="entry name" value="PRK12299.1"/>
    <property type="match status" value="1"/>
</dbReference>
<dbReference type="EMBL" id="UINC01119774">
    <property type="protein sequence ID" value="SVC93843.1"/>
    <property type="molecule type" value="Genomic_DNA"/>
</dbReference>
<name>A0A382R7Z4_9ZZZZ</name>
<reference evidence="6" key="1">
    <citation type="submission" date="2018-05" db="EMBL/GenBank/DDBJ databases">
        <authorList>
            <person name="Lanie J.A."/>
            <person name="Ng W.-L."/>
            <person name="Kazmierczak K.M."/>
            <person name="Andrzejewski T.M."/>
            <person name="Davidsen T.M."/>
            <person name="Wayne K.J."/>
            <person name="Tettelin H."/>
            <person name="Glass J.I."/>
            <person name="Rusch D."/>
            <person name="Podicherti R."/>
            <person name="Tsui H.-C.T."/>
            <person name="Winkler M.E."/>
        </authorList>
    </citation>
    <scope>NUCLEOTIDE SEQUENCE</scope>
</reference>
<evidence type="ECO:0000313" key="6">
    <source>
        <dbReference type="EMBL" id="SVC93843.1"/>
    </source>
</evidence>
<accession>A0A382R7Z4</accession>
<dbReference type="InterPro" id="IPR045086">
    <property type="entry name" value="OBG_GTPase"/>
</dbReference>
<evidence type="ECO:0000256" key="2">
    <source>
        <dbReference type="ARBA" id="ARBA00022741"/>
    </source>
</evidence>
<dbReference type="InterPro" id="IPR031167">
    <property type="entry name" value="G_OBG"/>
</dbReference>
<evidence type="ECO:0000259" key="5">
    <source>
        <dbReference type="PROSITE" id="PS51883"/>
    </source>
</evidence>
<dbReference type="SUPFAM" id="SSF82051">
    <property type="entry name" value="Obg GTP-binding protein N-terminal domain"/>
    <property type="match status" value="1"/>
</dbReference>
<dbReference type="PROSITE" id="PS51710">
    <property type="entry name" value="G_OBG"/>
    <property type="match status" value="1"/>
</dbReference>
<dbReference type="InterPro" id="IPR036726">
    <property type="entry name" value="GTP1_OBG_dom_sf"/>
</dbReference>
<dbReference type="Gene3D" id="2.70.210.12">
    <property type="entry name" value="GTP1/OBG domain"/>
    <property type="match status" value="1"/>
</dbReference>
<dbReference type="PROSITE" id="PS00905">
    <property type="entry name" value="GTP1_OBG"/>
    <property type="match status" value="1"/>
</dbReference>
<dbReference type="FunFam" id="2.70.210.12:FF:000001">
    <property type="entry name" value="GTPase Obg"/>
    <property type="match status" value="1"/>
</dbReference>
<dbReference type="Pfam" id="PF01018">
    <property type="entry name" value="GTP1_OBG"/>
    <property type="match status" value="1"/>
</dbReference>
<evidence type="ECO:0000256" key="1">
    <source>
        <dbReference type="ARBA" id="ARBA00007699"/>
    </source>
</evidence>
<dbReference type="GO" id="GO:0000287">
    <property type="term" value="F:magnesium ion binding"/>
    <property type="evidence" value="ECO:0007669"/>
    <property type="project" value="InterPro"/>
</dbReference>
<dbReference type="SUPFAM" id="SSF52540">
    <property type="entry name" value="P-loop containing nucleoside triphosphate hydrolases"/>
    <property type="match status" value="1"/>
</dbReference>
<evidence type="ECO:0000259" key="4">
    <source>
        <dbReference type="PROSITE" id="PS51710"/>
    </source>
</evidence>
<dbReference type="PANTHER" id="PTHR11702:SF31">
    <property type="entry name" value="MITOCHONDRIAL RIBOSOME-ASSOCIATED GTPASE 2"/>
    <property type="match status" value="1"/>
</dbReference>
<dbReference type="NCBIfam" id="TIGR02729">
    <property type="entry name" value="Obg_CgtA"/>
    <property type="match status" value="1"/>
</dbReference>
<dbReference type="AlphaFoldDB" id="A0A382R7Z4"/>
<proteinExistence type="inferred from homology"/>
<dbReference type="PROSITE" id="PS51883">
    <property type="entry name" value="OBG"/>
    <property type="match status" value="1"/>
</dbReference>
<evidence type="ECO:0000256" key="3">
    <source>
        <dbReference type="ARBA" id="ARBA00023134"/>
    </source>
</evidence>
<dbReference type="InterPro" id="IPR014100">
    <property type="entry name" value="GTP-bd_Obg/CgtA"/>
</dbReference>
<dbReference type="InterPro" id="IPR006074">
    <property type="entry name" value="GTP1-OBG_CS"/>
</dbReference>
<dbReference type="GO" id="GO:0005525">
    <property type="term" value="F:GTP binding"/>
    <property type="evidence" value="ECO:0007669"/>
    <property type="project" value="UniProtKB-KW"/>
</dbReference>
<dbReference type="PRINTS" id="PR00326">
    <property type="entry name" value="GTP1OBG"/>
</dbReference>
<dbReference type="GO" id="GO:0003924">
    <property type="term" value="F:GTPase activity"/>
    <property type="evidence" value="ECO:0007669"/>
    <property type="project" value="InterPro"/>
</dbReference>